<dbReference type="GO" id="GO:0008324">
    <property type="term" value="F:monoatomic cation transmembrane transporter activity"/>
    <property type="evidence" value="ECO:0007669"/>
    <property type="project" value="InterPro"/>
</dbReference>
<dbReference type="PANTHER" id="PTHR34584:SF1">
    <property type="entry name" value="NA(+)_H(+) ANTIPORTER SUBUNIT E1"/>
    <property type="match status" value="1"/>
</dbReference>
<dbReference type="OrthoDB" id="85180at2157"/>
<keyword evidence="5 6" id="KW-0472">Membrane</keyword>
<dbReference type="EMBL" id="CP002101">
    <property type="protein sequence ID" value="AEH60892.1"/>
    <property type="molecule type" value="Genomic_DNA"/>
</dbReference>
<evidence type="ECO:0000256" key="2">
    <source>
        <dbReference type="ARBA" id="ARBA00022475"/>
    </source>
</evidence>
<dbReference type="Pfam" id="PF01899">
    <property type="entry name" value="MNHE"/>
    <property type="match status" value="1"/>
</dbReference>
<evidence type="ECO:0000313" key="7">
    <source>
        <dbReference type="EMBL" id="AEH60892.1"/>
    </source>
</evidence>
<keyword evidence="4 6" id="KW-1133">Transmembrane helix</keyword>
<dbReference type="GeneID" id="10822660"/>
<keyword evidence="2" id="KW-1003">Cell membrane</keyword>
<dbReference type="RefSeq" id="WP_013898330.1">
    <property type="nucleotide sequence ID" value="NC_015676.1"/>
</dbReference>
<dbReference type="PIRSF" id="PIRSF019239">
    <property type="entry name" value="MrpE"/>
    <property type="match status" value="1"/>
</dbReference>
<dbReference type="AlphaFoldDB" id="F7XLW4"/>
<keyword evidence="3 6" id="KW-0812">Transmembrane</keyword>
<dbReference type="GO" id="GO:0005886">
    <property type="term" value="C:plasma membrane"/>
    <property type="evidence" value="ECO:0007669"/>
    <property type="project" value="UniProtKB-SubCell"/>
</dbReference>
<protein>
    <submittedName>
        <fullName evidence="7">Multisubunit sodium/proton antiporter, MrpE subunit (2.A.63.1)</fullName>
    </submittedName>
</protein>
<proteinExistence type="predicted"/>
<name>F7XLW4_METZD</name>
<evidence type="ECO:0000256" key="6">
    <source>
        <dbReference type="SAM" id="Phobius"/>
    </source>
</evidence>
<dbReference type="KEGG" id="mzh:Mzhil_1035"/>
<reference evidence="7 8" key="1">
    <citation type="submission" date="2010-07" db="EMBL/GenBank/DDBJ databases">
        <title>The complete genome of Methanosalsum zhilinae DSM 4017.</title>
        <authorList>
            <consortium name="US DOE Joint Genome Institute (JGI-PGF)"/>
            <person name="Lucas S."/>
            <person name="Copeland A."/>
            <person name="Lapidus A."/>
            <person name="Glavina del Rio T."/>
            <person name="Dalin E."/>
            <person name="Tice H."/>
            <person name="Bruce D."/>
            <person name="Goodwin L."/>
            <person name="Pitluck S."/>
            <person name="Kyrpides N."/>
            <person name="Mavromatis K."/>
            <person name="Ovchinnikova G."/>
            <person name="Daligault H."/>
            <person name="Detter J.C."/>
            <person name="Han C."/>
            <person name="Tapia R."/>
            <person name="Larimer F."/>
            <person name="Land M."/>
            <person name="Hauser L."/>
            <person name="Markowitz V."/>
            <person name="Cheng J.-F."/>
            <person name="Hugenholtz P."/>
            <person name="Woyke T."/>
            <person name="Wu D."/>
            <person name="Spring S."/>
            <person name="Schueler E."/>
            <person name="Brambilla E."/>
            <person name="Klenk H.-P."/>
            <person name="Eisen J.A."/>
        </authorList>
    </citation>
    <scope>NUCLEOTIDE SEQUENCE [LARGE SCALE GENOMIC DNA]</scope>
    <source>
        <strain evidence="8">DSM 4017 / NBRC 107636 / OCM 62 / WeN5</strain>
    </source>
</reference>
<accession>F7XLW4</accession>
<evidence type="ECO:0000256" key="5">
    <source>
        <dbReference type="ARBA" id="ARBA00023136"/>
    </source>
</evidence>
<evidence type="ECO:0000313" key="8">
    <source>
        <dbReference type="Proteomes" id="UP000006622"/>
    </source>
</evidence>
<evidence type="ECO:0000256" key="3">
    <source>
        <dbReference type="ARBA" id="ARBA00022692"/>
    </source>
</evidence>
<dbReference type="Proteomes" id="UP000006622">
    <property type="component" value="Chromosome"/>
</dbReference>
<evidence type="ECO:0000256" key="1">
    <source>
        <dbReference type="ARBA" id="ARBA00004651"/>
    </source>
</evidence>
<dbReference type="InterPro" id="IPR002758">
    <property type="entry name" value="Cation_antiport_E"/>
</dbReference>
<dbReference type="STRING" id="679901.Mzhil_1035"/>
<gene>
    <name evidence="7" type="ordered locus">Mzhil_1035</name>
</gene>
<keyword evidence="8" id="KW-1185">Reference proteome</keyword>
<organism evidence="7 8">
    <name type="scientific">Methanosalsum zhilinae (strain DSM 4017 / NBRC 107636 / OCM 62 / WeN5)</name>
    <name type="common">Methanohalophilus zhilinae</name>
    <dbReference type="NCBI Taxonomy" id="679901"/>
    <lineage>
        <taxon>Archaea</taxon>
        <taxon>Methanobacteriati</taxon>
        <taxon>Methanobacteriota</taxon>
        <taxon>Stenosarchaea group</taxon>
        <taxon>Methanomicrobia</taxon>
        <taxon>Methanosarcinales</taxon>
        <taxon>Methanosarcinaceae</taxon>
        <taxon>Methanosalsum</taxon>
    </lineage>
</organism>
<dbReference type="PANTHER" id="PTHR34584">
    <property type="entry name" value="NA(+)/H(+) ANTIPORTER SUBUNIT E1"/>
    <property type="match status" value="1"/>
</dbReference>
<sequence length="164" mass="18435" precursor="true">MKRYLLFSIAFGALWCGVHGIVDLSNFLFGMFLGFFVIVALKSLYNFDEEISFISVLARIPSKIKFGMVLVIEILKANIILAKIVLSPKLNIKPGTIEYPLDVKSDTGITVIANTISLTPGTITLDVSEDRSMLYIHTINVEDPDEMRENIKNKLEKYVVEAFE</sequence>
<evidence type="ECO:0000256" key="4">
    <source>
        <dbReference type="ARBA" id="ARBA00022989"/>
    </source>
</evidence>
<dbReference type="HOGENOM" id="CLU_086615_3_1_2"/>
<feature type="transmembrane region" description="Helical" evidence="6">
    <location>
        <begin position="30"/>
        <end position="47"/>
    </location>
</feature>
<comment type="subcellular location">
    <subcellularLocation>
        <location evidence="1">Cell membrane</location>
        <topology evidence="1">Multi-pass membrane protein</topology>
    </subcellularLocation>
</comment>